<reference evidence="14" key="1">
    <citation type="journal article" date="2019" name="Int. J. Syst. Evol. Microbiol.">
        <title>The Global Catalogue of Microorganisms (GCM) 10K type strain sequencing project: providing services to taxonomists for standard genome sequencing and annotation.</title>
        <authorList>
            <consortium name="The Broad Institute Genomics Platform"/>
            <consortium name="The Broad Institute Genome Sequencing Center for Infectious Disease"/>
            <person name="Wu L."/>
            <person name="Ma J."/>
        </authorList>
    </citation>
    <scope>NUCLEOTIDE SEQUENCE [LARGE SCALE GENOMIC DNA]</scope>
    <source>
        <strain evidence="14">JCM 10696</strain>
    </source>
</reference>
<dbReference type="PANTHER" id="PTHR30616">
    <property type="entry name" value="UNCHARACTERIZED PROTEIN YFIH"/>
    <property type="match status" value="1"/>
</dbReference>
<evidence type="ECO:0000256" key="7">
    <source>
        <dbReference type="ARBA" id="ARBA00022833"/>
    </source>
</evidence>
<sequence>MILADGVRAVFTDRIGGFSTGPYDSRNLGLGVGDASETVLRNRARTEAELGVEGAVYMRQIHSANVVEADGRTADVPDADAVLTDRPNLALAALGADCPAVLVADAGAGLVGAAHSGRAGTLLGVVPALVARLRDRGAGDLVAAVGPAICGRCYEVPESMRDTAPEPMRSTTSWGTPALDLRAAIAAQLDELGVKALHDDRCTLETPELYSYRRDGVTGRFAGYVWLSR</sequence>
<comment type="function">
    <text evidence="2">Purine nucleoside enzyme that catalyzes the phosphorolysis of adenosine and inosine nucleosides, yielding D-ribose 1-phosphate and the respective free bases, adenine and hypoxanthine. Also catalyzes the phosphorolysis of S-methyl-5'-thioadenosine into adenine and S-methyl-5-thio-alpha-D-ribose 1-phosphate. Also has adenosine deaminase activity.</text>
</comment>
<dbReference type="InterPro" id="IPR003730">
    <property type="entry name" value="Cu_polyphenol_OxRdtase"/>
</dbReference>
<evidence type="ECO:0000256" key="2">
    <source>
        <dbReference type="ARBA" id="ARBA00003215"/>
    </source>
</evidence>
<proteinExistence type="inferred from homology"/>
<comment type="catalytic activity">
    <reaction evidence="11">
        <text>S-methyl-5'-thioadenosine + phosphate = 5-(methylsulfanyl)-alpha-D-ribose 1-phosphate + adenine</text>
        <dbReference type="Rhea" id="RHEA:11852"/>
        <dbReference type="ChEBI" id="CHEBI:16708"/>
        <dbReference type="ChEBI" id="CHEBI:17509"/>
        <dbReference type="ChEBI" id="CHEBI:43474"/>
        <dbReference type="ChEBI" id="CHEBI:58533"/>
        <dbReference type="EC" id="2.4.2.28"/>
    </reaction>
    <physiologicalReaction direction="left-to-right" evidence="11">
        <dbReference type="Rhea" id="RHEA:11853"/>
    </physiologicalReaction>
</comment>
<evidence type="ECO:0000256" key="4">
    <source>
        <dbReference type="ARBA" id="ARBA00022679"/>
    </source>
</evidence>
<keyword evidence="14" id="KW-1185">Reference proteome</keyword>
<evidence type="ECO:0000256" key="12">
    <source>
        <dbReference type="RuleBase" id="RU361274"/>
    </source>
</evidence>
<keyword evidence="4" id="KW-0808">Transferase</keyword>
<dbReference type="InterPro" id="IPR038371">
    <property type="entry name" value="Cu_polyphenol_OxRdtase_sf"/>
</dbReference>
<comment type="catalytic activity">
    <reaction evidence="10">
        <text>adenosine + phosphate = alpha-D-ribose 1-phosphate + adenine</text>
        <dbReference type="Rhea" id="RHEA:27642"/>
        <dbReference type="ChEBI" id="CHEBI:16335"/>
        <dbReference type="ChEBI" id="CHEBI:16708"/>
        <dbReference type="ChEBI" id="CHEBI:43474"/>
        <dbReference type="ChEBI" id="CHEBI:57720"/>
        <dbReference type="EC" id="2.4.2.1"/>
    </reaction>
    <physiologicalReaction direction="left-to-right" evidence="10">
        <dbReference type="Rhea" id="RHEA:27643"/>
    </physiologicalReaction>
</comment>
<dbReference type="PANTHER" id="PTHR30616:SF2">
    <property type="entry name" value="PURINE NUCLEOSIDE PHOSPHORYLASE LACC1"/>
    <property type="match status" value="1"/>
</dbReference>
<accession>A0ABP4CB96</accession>
<dbReference type="EMBL" id="BAAAHH010000034">
    <property type="protein sequence ID" value="GAA0964545.1"/>
    <property type="molecule type" value="Genomic_DNA"/>
</dbReference>
<organism evidence="13 14">
    <name type="scientific">Actinocorallia libanotica</name>
    <dbReference type="NCBI Taxonomy" id="46162"/>
    <lineage>
        <taxon>Bacteria</taxon>
        <taxon>Bacillati</taxon>
        <taxon>Actinomycetota</taxon>
        <taxon>Actinomycetes</taxon>
        <taxon>Streptosporangiales</taxon>
        <taxon>Thermomonosporaceae</taxon>
        <taxon>Actinocorallia</taxon>
    </lineage>
</organism>
<keyword evidence="8" id="KW-0186">Copper</keyword>
<dbReference type="Gene3D" id="3.60.140.10">
    <property type="entry name" value="CNF1/YfiH-like putative cysteine hydrolases"/>
    <property type="match status" value="1"/>
</dbReference>
<protein>
    <recommendedName>
        <fullName evidence="12">Purine nucleoside phosphorylase</fullName>
    </recommendedName>
</protein>
<comment type="catalytic activity">
    <reaction evidence="9">
        <text>adenosine + H2O + H(+) = inosine + NH4(+)</text>
        <dbReference type="Rhea" id="RHEA:24408"/>
        <dbReference type="ChEBI" id="CHEBI:15377"/>
        <dbReference type="ChEBI" id="CHEBI:15378"/>
        <dbReference type="ChEBI" id="CHEBI:16335"/>
        <dbReference type="ChEBI" id="CHEBI:17596"/>
        <dbReference type="ChEBI" id="CHEBI:28938"/>
        <dbReference type="EC" id="3.5.4.4"/>
    </reaction>
    <physiologicalReaction direction="left-to-right" evidence="9">
        <dbReference type="Rhea" id="RHEA:24409"/>
    </physiologicalReaction>
</comment>
<dbReference type="RefSeq" id="WP_344244914.1">
    <property type="nucleotide sequence ID" value="NZ_BAAAHH010000034.1"/>
</dbReference>
<evidence type="ECO:0000256" key="3">
    <source>
        <dbReference type="ARBA" id="ARBA00007353"/>
    </source>
</evidence>
<keyword evidence="5" id="KW-0479">Metal-binding</keyword>
<evidence type="ECO:0000313" key="14">
    <source>
        <dbReference type="Proteomes" id="UP001500665"/>
    </source>
</evidence>
<keyword evidence="7" id="KW-0862">Zinc</keyword>
<evidence type="ECO:0000256" key="11">
    <source>
        <dbReference type="ARBA" id="ARBA00049893"/>
    </source>
</evidence>
<keyword evidence="6" id="KW-0378">Hydrolase</keyword>
<evidence type="ECO:0000256" key="1">
    <source>
        <dbReference type="ARBA" id="ARBA00000553"/>
    </source>
</evidence>
<evidence type="ECO:0000256" key="9">
    <source>
        <dbReference type="ARBA" id="ARBA00047989"/>
    </source>
</evidence>
<evidence type="ECO:0000256" key="10">
    <source>
        <dbReference type="ARBA" id="ARBA00048968"/>
    </source>
</evidence>
<name>A0ABP4CB96_9ACTN</name>
<evidence type="ECO:0000313" key="13">
    <source>
        <dbReference type="EMBL" id="GAA0964545.1"/>
    </source>
</evidence>
<gene>
    <name evidence="13" type="primary">pgeF</name>
    <name evidence="13" type="ORF">GCM10009550_62670</name>
</gene>
<dbReference type="SUPFAM" id="SSF64438">
    <property type="entry name" value="CNF1/YfiH-like putative cysteine hydrolases"/>
    <property type="match status" value="1"/>
</dbReference>
<comment type="catalytic activity">
    <reaction evidence="1">
        <text>inosine + phosphate = alpha-D-ribose 1-phosphate + hypoxanthine</text>
        <dbReference type="Rhea" id="RHEA:27646"/>
        <dbReference type="ChEBI" id="CHEBI:17368"/>
        <dbReference type="ChEBI" id="CHEBI:17596"/>
        <dbReference type="ChEBI" id="CHEBI:43474"/>
        <dbReference type="ChEBI" id="CHEBI:57720"/>
        <dbReference type="EC" id="2.4.2.1"/>
    </reaction>
    <physiologicalReaction direction="left-to-right" evidence="1">
        <dbReference type="Rhea" id="RHEA:27647"/>
    </physiologicalReaction>
</comment>
<evidence type="ECO:0000256" key="8">
    <source>
        <dbReference type="ARBA" id="ARBA00023008"/>
    </source>
</evidence>
<comment type="similarity">
    <text evidence="3 12">Belongs to the purine nucleoside phosphorylase YfiH/LACC1 family.</text>
</comment>
<dbReference type="NCBIfam" id="TIGR00726">
    <property type="entry name" value="peptidoglycan editing factor PgeF"/>
    <property type="match status" value="1"/>
</dbReference>
<evidence type="ECO:0000256" key="5">
    <source>
        <dbReference type="ARBA" id="ARBA00022723"/>
    </source>
</evidence>
<dbReference type="Proteomes" id="UP001500665">
    <property type="component" value="Unassembled WGS sequence"/>
</dbReference>
<evidence type="ECO:0000256" key="6">
    <source>
        <dbReference type="ARBA" id="ARBA00022801"/>
    </source>
</evidence>
<comment type="caution">
    <text evidence="13">The sequence shown here is derived from an EMBL/GenBank/DDBJ whole genome shotgun (WGS) entry which is preliminary data.</text>
</comment>
<dbReference type="InterPro" id="IPR011324">
    <property type="entry name" value="Cytotoxic_necrot_fac-like_cat"/>
</dbReference>
<dbReference type="Pfam" id="PF02578">
    <property type="entry name" value="Cu-oxidase_4"/>
    <property type="match status" value="1"/>
</dbReference>
<dbReference type="CDD" id="cd16833">
    <property type="entry name" value="YfiH"/>
    <property type="match status" value="1"/>
</dbReference>